<dbReference type="OrthoDB" id="286637at2759"/>
<dbReference type="GO" id="GO:0097602">
    <property type="term" value="F:cullin family protein binding"/>
    <property type="evidence" value="ECO:0007669"/>
    <property type="project" value="TreeGrafter"/>
</dbReference>
<dbReference type="FunFam" id="1.10.238.200:FF:000006">
    <property type="entry name" value="Defective in cullin neddylation protein"/>
    <property type="match status" value="1"/>
</dbReference>
<dbReference type="Pfam" id="PF03556">
    <property type="entry name" value="Cullin_binding"/>
    <property type="match status" value="1"/>
</dbReference>
<evidence type="ECO:0000256" key="1">
    <source>
        <dbReference type="RuleBase" id="RU410713"/>
    </source>
</evidence>
<dbReference type="Proteomes" id="UP000729402">
    <property type="component" value="Unassembled WGS sequence"/>
</dbReference>
<gene>
    <name evidence="3" type="ORF">GUJ93_ZPchr0013g37653</name>
</gene>
<comment type="function">
    <text evidence="1">Neddylation of cullins play an essential role in the regulation of SCF-type complexes activity.</text>
</comment>
<evidence type="ECO:0000313" key="3">
    <source>
        <dbReference type="EMBL" id="KAG8099304.1"/>
    </source>
</evidence>
<dbReference type="InterPro" id="IPR014764">
    <property type="entry name" value="DCN-prot"/>
</dbReference>
<evidence type="ECO:0000313" key="4">
    <source>
        <dbReference type="Proteomes" id="UP000729402"/>
    </source>
</evidence>
<dbReference type="InterPro" id="IPR005176">
    <property type="entry name" value="PONY_dom"/>
</dbReference>
<protein>
    <recommendedName>
        <fullName evidence="1">Defective in cullin neddylation protein</fullName>
    </recommendedName>
</protein>
<dbReference type="EMBL" id="JAAALK010000079">
    <property type="protein sequence ID" value="KAG8099304.1"/>
    <property type="molecule type" value="Genomic_DNA"/>
</dbReference>
<reference evidence="3" key="1">
    <citation type="journal article" date="2021" name="bioRxiv">
        <title>Whole Genome Assembly and Annotation of Northern Wild Rice, Zizania palustris L., Supports a Whole Genome Duplication in the Zizania Genus.</title>
        <authorList>
            <person name="Haas M."/>
            <person name="Kono T."/>
            <person name="Macchietto M."/>
            <person name="Millas R."/>
            <person name="McGilp L."/>
            <person name="Shao M."/>
            <person name="Duquette J."/>
            <person name="Hirsch C.N."/>
            <person name="Kimball J."/>
        </authorList>
    </citation>
    <scope>NUCLEOTIDE SEQUENCE</scope>
    <source>
        <tissue evidence="3">Fresh leaf tissue</tissue>
    </source>
</reference>
<comment type="caution">
    <text evidence="3">The sequence shown here is derived from an EMBL/GenBank/DDBJ whole genome shotgun (WGS) entry which is preliminary data.</text>
</comment>
<name>A0A8J5X1D2_ZIZPA</name>
<dbReference type="GO" id="GO:0031624">
    <property type="term" value="F:ubiquitin conjugating enzyme binding"/>
    <property type="evidence" value="ECO:0007669"/>
    <property type="project" value="TreeGrafter"/>
</dbReference>
<dbReference type="PANTHER" id="PTHR12281">
    <property type="entry name" value="RP42 RELATED"/>
    <property type="match status" value="1"/>
</dbReference>
<sequence length="248" mass="28533">MAWPTHGFDAAAVQAYRQYCGIISGCTNADTREGLAELSRVIDGMRGLRDAIFNGIPKLMSALDLDDVCRFNNFYDFVFLISRENGQKNITIQRAVTAWRMVLDGRFRLLDRWCNFVEKYQRYNITEDTWKQLLAFSKWVNEDLEGYDPKGACPVLVDDFVEHMHRIYHSSDCSSEMESQLSFSNTFGGINPLPGSKRKCPARLNSNEDVDLLDNFTCSVHLAPLKRLKESPISTKYRVWECNADMYH</sequence>
<reference evidence="3" key="2">
    <citation type="submission" date="2021-02" db="EMBL/GenBank/DDBJ databases">
        <authorList>
            <person name="Kimball J.A."/>
            <person name="Haas M.W."/>
            <person name="Macchietto M."/>
            <person name="Kono T."/>
            <person name="Duquette J."/>
            <person name="Shao M."/>
        </authorList>
    </citation>
    <scope>NUCLEOTIDE SEQUENCE</scope>
    <source>
        <tissue evidence="3">Fresh leaf tissue</tissue>
    </source>
</reference>
<dbReference type="GO" id="GO:0032182">
    <property type="term" value="F:ubiquitin-like protein binding"/>
    <property type="evidence" value="ECO:0007669"/>
    <property type="project" value="TreeGrafter"/>
</dbReference>
<accession>A0A8J5X1D2</accession>
<proteinExistence type="predicted"/>
<dbReference type="PANTHER" id="PTHR12281:SF31">
    <property type="entry name" value="DCN1-LIKE PROTEIN 3"/>
    <property type="match status" value="1"/>
</dbReference>
<dbReference type="AlphaFoldDB" id="A0A8J5X1D2"/>
<dbReference type="PROSITE" id="PS51229">
    <property type="entry name" value="DCUN1"/>
    <property type="match status" value="1"/>
</dbReference>
<keyword evidence="4" id="KW-1185">Reference proteome</keyword>
<feature type="domain" description="DCUN1" evidence="2">
    <location>
        <begin position="1"/>
        <end position="165"/>
    </location>
</feature>
<dbReference type="GO" id="GO:0000151">
    <property type="term" value="C:ubiquitin ligase complex"/>
    <property type="evidence" value="ECO:0007669"/>
    <property type="project" value="TreeGrafter"/>
</dbReference>
<dbReference type="GO" id="GO:0045116">
    <property type="term" value="P:protein neddylation"/>
    <property type="evidence" value="ECO:0007669"/>
    <property type="project" value="TreeGrafter"/>
</dbReference>
<evidence type="ECO:0000259" key="2">
    <source>
        <dbReference type="PROSITE" id="PS51229"/>
    </source>
</evidence>
<organism evidence="3 4">
    <name type="scientific">Zizania palustris</name>
    <name type="common">Northern wild rice</name>
    <dbReference type="NCBI Taxonomy" id="103762"/>
    <lineage>
        <taxon>Eukaryota</taxon>
        <taxon>Viridiplantae</taxon>
        <taxon>Streptophyta</taxon>
        <taxon>Embryophyta</taxon>
        <taxon>Tracheophyta</taxon>
        <taxon>Spermatophyta</taxon>
        <taxon>Magnoliopsida</taxon>
        <taxon>Liliopsida</taxon>
        <taxon>Poales</taxon>
        <taxon>Poaceae</taxon>
        <taxon>BOP clade</taxon>
        <taxon>Oryzoideae</taxon>
        <taxon>Oryzeae</taxon>
        <taxon>Zizaniinae</taxon>
        <taxon>Zizania</taxon>
    </lineage>
</organism>